<dbReference type="RefSeq" id="WP_345716423.1">
    <property type="nucleotide sequence ID" value="NZ_BAABFP010000005.1"/>
</dbReference>
<gene>
    <name evidence="1" type="ORF">ACFQDO_00175</name>
</gene>
<sequence length="234" mass="24279">MPPGDEAVVVLGEERDAALVRAQASVLADRDDDRAVAARPIPHSPLAVLALAALAAGSPSRDAGQVMAELDAAISATLSLAWTRGVGGLAEPQPTLRQHLRSWLPWGAGFVVQHFPARGVLPVGGSPRTPWPAGSEAIRHELWVSGDAPQRALDWAHAAGGTQTARRVAAAVDPKQRYGAPGAVEMCAVPTNPGALVRWVTDSTCPVCTRLTPTGTCAFCKRSSSPIALLGGTE</sequence>
<accession>A0ABW1J9B6</accession>
<keyword evidence="2" id="KW-1185">Reference proteome</keyword>
<name>A0ABW1J9B6_9ACTN</name>
<evidence type="ECO:0000313" key="2">
    <source>
        <dbReference type="Proteomes" id="UP001596189"/>
    </source>
</evidence>
<dbReference type="EMBL" id="JBHSRD010000002">
    <property type="protein sequence ID" value="MFC6005532.1"/>
    <property type="molecule type" value="Genomic_DNA"/>
</dbReference>
<proteinExistence type="predicted"/>
<protein>
    <submittedName>
        <fullName evidence="1">Uncharacterized protein</fullName>
    </submittedName>
</protein>
<reference evidence="2" key="1">
    <citation type="journal article" date="2019" name="Int. J. Syst. Evol. Microbiol.">
        <title>The Global Catalogue of Microorganisms (GCM) 10K type strain sequencing project: providing services to taxonomists for standard genome sequencing and annotation.</title>
        <authorList>
            <consortium name="The Broad Institute Genomics Platform"/>
            <consortium name="The Broad Institute Genome Sequencing Center for Infectious Disease"/>
            <person name="Wu L."/>
            <person name="Ma J."/>
        </authorList>
    </citation>
    <scope>NUCLEOTIDE SEQUENCE [LARGE SCALE GENOMIC DNA]</scope>
    <source>
        <strain evidence="2">KACC 14249</strain>
    </source>
</reference>
<comment type="caution">
    <text evidence="1">The sequence shown here is derived from an EMBL/GenBank/DDBJ whole genome shotgun (WGS) entry which is preliminary data.</text>
</comment>
<evidence type="ECO:0000313" key="1">
    <source>
        <dbReference type="EMBL" id="MFC6005532.1"/>
    </source>
</evidence>
<dbReference type="Proteomes" id="UP001596189">
    <property type="component" value="Unassembled WGS sequence"/>
</dbReference>
<organism evidence="1 2">
    <name type="scientific">Angustibacter luteus</name>
    <dbReference type="NCBI Taxonomy" id="658456"/>
    <lineage>
        <taxon>Bacteria</taxon>
        <taxon>Bacillati</taxon>
        <taxon>Actinomycetota</taxon>
        <taxon>Actinomycetes</taxon>
        <taxon>Kineosporiales</taxon>
        <taxon>Kineosporiaceae</taxon>
    </lineage>
</organism>